<dbReference type="SUPFAM" id="SSF110391">
    <property type="entry name" value="GlpP-like"/>
    <property type="match status" value="1"/>
</dbReference>
<dbReference type="PIRSF" id="PIRSF016897">
    <property type="entry name" value="GlpP"/>
    <property type="match status" value="1"/>
</dbReference>
<organism evidence="2 3">
    <name type="scientific">Salicibibacter kimchii</name>
    <dbReference type="NCBI Taxonomy" id="2099786"/>
    <lineage>
        <taxon>Bacteria</taxon>
        <taxon>Bacillati</taxon>
        <taxon>Bacillota</taxon>
        <taxon>Bacilli</taxon>
        <taxon>Bacillales</taxon>
        <taxon>Bacillaceae</taxon>
        <taxon>Salicibibacter</taxon>
    </lineage>
</organism>
<name>A0A345BY93_9BACI</name>
<evidence type="ECO:0000313" key="2">
    <source>
        <dbReference type="EMBL" id="AXF55924.1"/>
    </source>
</evidence>
<keyword evidence="1" id="KW-0694">RNA-binding</keyword>
<dbReference type="OrthoDB" id="9799580at2"/>
<dbReference type="InterPro" id="IPR006699">
    <property type="entry name" value="GlpP"/>
</dbReference>
<keyword evidence="1" id="KW-0319">Glycerol metabolism</keyword>
<accession>A0A345BY93</accession>
<dbReference type="Proteomes" id="UP000252100">
    <property type="component" value="Chromosome"/>
</dbReference>
<dbReference type="KEGG" id="rue:DT065_07730"/>
<proteinExistence type="predicted"/>
<dbReference type="Pfam" id="PF04309">
    <property type="entry name" value="G3P_antiterm"/>
    <property type="match status" value="1"/>
</dbReference>
<dbReference type="PANTHER" id="PTHR35787:SF1">
    <property type="entry name" value="GLYCEROL UPTAKE OPERON ANTITERMINATOR REGULATORY PROTEIN"/>
    <property type="match status" value="1"/>
</dbReference>
<dbReference type="PANTHER" id="PTHR35787">
    <property type="entry name" value="GLYCEROL UPTAKE OPERON ANTITERMINATOR REGULATORY PROTEIN"/>
    <property type="match status" value="1"/>
</dbReference>
<dbReference type="RefSeq" id="WP_114372246.1">
    <property type="nucleotide sequence ID" value="NZ_CP031092.1"/>
</dbReference>
<evidence type="ECO:0000256" key="1">
    <source>
        <dbReference type="PIRNR" id="PIRNR016897"/>
    </source>
</evidence>
<protein>
    <recommendedName>
        <fullName evidence="1">Glycerol uptake operon antiterminator regulatory protein</fullName>
    </recommendedName>
</protein>
<comment type="function">
    <text evidence="1">Regulates expression of the glpD operon. In the presence of glycerol 3-phosphate (G3P) causes antitermination of transcription of glpD at the inverted repeat of the leader region to enhance its transcription. Binds and stabilizes glpD leader mRNA.</text>
</comment>
<keyword evidence="3" id="KW-1185">Reference proteome</keyword>
<reference evidence="2 3" key="1">
    <citation type="journal article" date="2018" name="J. Microbiol.">
        <title>Salicibibacter kimchii gen. nov., sp. nov., a moderately halophilic and alkalitolerant bacterium in the family Bacillaceae, isolated from kimchi.</title>
        <authorList>
            <person name="Jang J.Y."/>
            <person name="Oh Y.J."/>
            <person name="Lim S.K."/>
            <person name="Park H.K."/>
            <person name="Lee C."/>
            <person name="Kim J.Y."/>
            <person name="Lee M.A."/>
            <person name="Choi H.J."/>
        </authorList>
    </citation>
    <scope>NUCLEOTIDE SEQUENCE [LARGE SCALE GENOMIC DNA]</scope>
    <source>
        <strain evidence="2 3">NKC1-1</strain>
    </source>
</reference>
<dbReference type="InterPro" id="IPR013785">
    <property type="entry name" value="Aldolase_TIM"/>
</dbReference>
<keyword evidence="1" id="KW-0804">Transcription</keyword>
<evidence type="ECO:0000313" key="3">
    <source>
        <dbReference type="Proteomes" id="UP000252100"/>
    </source>
</evidence>
<dbReference type="GO" id="GO:0006355">
    <property type="term" value="P:regulation of DNA-templated transcription"/>
    <property type="evidence" value="ECO:0007669"/>
    <property type="project" value="InterPro"/>
</dbReference>
<dbReference type="Gene3D" id="3.20.20.70">
    <property type="entry name" value="Aldolase class I"/>
    <property type="match status" value="1"/>
</dbReference>
<gene>
    <name evidence="2" type="ORF">DT065_07730</name>
</gene>
<dbReference type="GO" id="GO:0003723">
    <property type="term" value="F:RNA binding"/>
    <property type="evidence" value="ECO:0007669"/>
    <property type="project" value="UniProtKB-KW"/>
</dbReference>
<dbReference type="AlphaFoldDB" id="A0A345BY93"/>
<dbReference type="EMBL" id="CP031092">
    <property type="protein sequence ID" value="AXF55924.1"/>
    <property type="molecule type" value="Genomic_DNA"/>
</dbReference>
<keyword evidence="1" id="KW-0805">Transcription regulation</keyword>
<dbReference type="GO" id="GO:0006071">
    <property type="term" value="P:glycerol metabolic process"/>
    <property type="evidence" value="ECO:0007669"/>
    <property type="project" value="UniProtKB-UniRule"/>
</dbReference>
<sequence>MTKTLIPMDDIIESQVIAAISSENQIQEAIDSSCNVAFLLQGNILSLPHFVAKLKESDMHVFVHMDLIAGLSNDVSAINFIVEKVKPTGIITTKGYIVKVAKKYNLLTIQRLFIIDRNAINKGIEMVKDSKPDAIELMPGVLPKAINQFATTSHLPIIVGGLIDTIQEIHIALETGALAVSMTSNDLWNTGL</sequence>